<feature type="compositionally biased region" description="Polar residues" evidence="1">
    <location>
        <begin position="1"/>
        <end position="13"/>
    </location>
</feature>
<dbReference type="AlphaFoldDB" id="A0A7X3MSG6"/>
<dbReference type="Proteomes" id="UP000436483">
    <property type="component" value="Unassembled WGS sequence"/>
</dbReference>
<dbReference type="OrthoDB" id="9960322at2"/>
<proteinExistence type="predicted"/>
<evidence type="ECO:0000313" key="3">
    <source>
        <dbReference type="Proteomes" id="UP000436483"/>
    </source>
</evidence>
<protein>
    <submittedName>
        <fullName evidence="2">Uncharacterized protein</fullName>
    </submittedName>
</protein>
<reference evidence="2 3" key="1">
    <citation type="submission" date="2019-12" db="EMBL/GenBank/DDBJ databases">
        <authorList>
            <person name="Yuan C.-G."/>
        </authorList>
    </citation>
    <scope>NUCLEOTIDE SEQUENCE [LARGE SCALE GENOMIC DNA]</scope>
    <source>
        <strain evidence="2 3">KCTC 23863</strain>
    </source>
</reference>
<dbReference type="RefSeq" id="WP_160884972.1">
    <property type="nucleotide sequence ID" value="NZ_WURB01000008.1"/>
</dbReference>
<dbReference type="EMBL" id="WURB01000008">
    <property type="protein sequence ID" value="MXQ12389.1"/>
    <property type="molecule type" value="Genomic_DNA"/>
</dbReference>
<accession>A0A7X3MSG6</accession>
<gene>
    <name evidence="2" type="ORF">GR328_13135</name>
</gene>
<organism evidence="2 3">
    <name type="scientific">Microvirga makkahensis</name>
    <dbReference type="NCBI Taxonomy" id="1128670"/>
    <lineage>
        <taxon>Bacteria</taxon>
        <taxon>Pseudomonadati</taxon>
        <taxon>Pseudomonadota</taxon>
        <taxon>Alphaproteobacteria</taxon>
        <taxon>Hyphomicrobiales</taxon>
        <taxon>Methylobacteriaceae</taxon>
        <taxon>Microvirga</taxon>
    </lineage>
</organism>
<keyword evidence="3" id="KW-1185">Reference proteome</keyword>
<sequence length="53" mass="5778">MTQDKQQTQSQPEPKSDDTEPGKAAPGMAQVGNQKVPRPDKVSDRSVPDDIDE</sequence>
<reference evidence="2 3" key="2">
    <citation type="submission" date="2020-01" db="EMBL/GenBank/DDBJ databases">
        <title>Microvirga sp. nov., an arsenate reduction bacterium isolated from Tibet hotspring sediments.</title>
        <authorList>
            <person name="Xian W.-D."/>
            <person name="Li W.-J."/>
        </authorList>
    </citation>
    <scope>NUCLEOTIDE SEQUENCE [LARGE SCALE GENOMIC DNA]</scope>
    <source>
        <strain evidence="2 3">KCTC 23863</strain>
    </source>
</reference>
<name>A0A7X3MSG6_9HYPH</name>
<feature type="compositionally biased region" description="Basic and acidic residues" evidence="1">
    <location>
        <begin position="37"/>
        <end position="53"/>
    </location>
</feature>
<feature type="region of interest" description="Disordered" evidence="1">
    <location>
        <begin position="1"/>
        <end position="53"/>
    </location>
</feature>
<comment type="caution">
    <text evidence="2">The sequence shown here is derived from an EMBL/GenBank/DDBJ whole genome shotgun (WGS) entry which is preliminary data.</text>
</comment>
<evidence type="ECO:0000256" key="1">
    <source>
        <dbReference type="SAM" id="MobiDB-lite"/>
    </source>
</evidence>
<evidence type="ECO:0000313" key="2">
    <source>
        <dbReference type="EMBL" id="MXQ12389.1"/>
    </source>
</evidence>